<accession>A0A7Y3TUP4</accession>
<reference evidence="1 2" key="1">
    <citation type="submission" date="2020-05" db="EMBL/GenBank/DDBJ databases">
        <authorList>
            <person name="Ruan W."/>
            <person name="Jeon C.O."/>
            <person name="Chun B.H."/>
        </authorList>
    </citation>
    <scope>NUCLEOTIDE SEQUENCE [LARGE SCALE GENOMIC DNA]</scope>
    <source>
        <strain evidence="1 2">TBZ9</strain>
    </source>
</reference>
<name>A0A7Y3TUP4_9GAMM</name>
<dbReference type="AlphaFoldDB" id="A0A7Y3TUP4"/>
<keyword evidence="2" id="KW-1185">Reference proteome</keyword>
<proteinExistence type="predicted"/>
<dbReference type="RefSeq" id="WP_171701073.1">
    <property type="nucleotide sequence ID" value="NZ_JABFHI010000001.1"/>
</dbReference>
<protein>
    <submittedName>
        <fullName evidence="1">Uncharacterized protein</fullName>
    </submittedName>
</protein>
<gene>
    <name evidence="1" type="ORF">HLB35_00230</name>
</gene>
<organism evidence="1 2">
    <name type="scientific">Vreelandella azerica</name>
    <dbReference type="NCBI Taxonomy" id="2732867"/>
    <lineage>
        <taxon>Bacteria</taxon>
        <taxon>Pseudomonadati</taxon>
        <taxon>Pseudomonadota</taxon>
        <taxon>Gammaproteobacteria</taxon>
        <taxon>Oceanospirillales</taxon>
        <taxon>Halomonadaceae</taxon>
        <taxon>Vreelandella</taxon>
    </lineage>
</organism>
<dbReference type="Proteomes" id="UP000588806">
    <property type="component" value="Unassembled WGS sequence"/>
</dbReference>
<sequence>MTLLDYEHRFAALRLHAAKGNRSPHKVAMLLAVIDLIAQGELSENRLKFDNTLKQHYQAHFASLASTNSKLNPHHPFFICAVRGSGITSCCQAKEKATTG</sequence>
<evidence type="ECO:0000313" key="2">
    <source>
        <dbReference type="Proteomes" id="UP000588806"/>
    </source>
</evidence>
<dbReference type="EMBL" id="JABFHI010000001">
    <property type="protein sequence ID" value="NOG30587.1"/>
    <property type="molecule type" value="Genomic_DNA"/>
</dbReference>
<comment type="caution">
    <text evidence="1">The sequence shown here is derived from an EMBL/GenBank/DDBJ whole genome shotgun (WGS) entry which is preliminary data.</text>
</comment>
<evidence type="ECO:0000313" key="1">
    <source>
        <dbReference type="EMBL" id="NOG30587.1"/>
    </source>
</evidence>
<reference evidence="1 2" key="2">
    <citation type="submission" date="2020-06" db="EMBL/GenBank/DDBJ databases">
        <title>Halomonas songnenensis sp. nov., a moderately halophilic bacterium isolated from saline and alkaline soils.</title>
        <authorList>
            <person name="Jiang J."/>
            <person name="Pan Y."/>
        </authorList>
    </citation>
    <scope>NUCLEOTIDE SEQUENCE [LARGE SCALE GENOMIC DNA]</scope>
    <source>
        <strain evidence="1 2">TBZ9</strain>
    </source>
</reference>